<name>A0ABP0RIP3_9DINO</name>
<reference evidence="3 4" key="1">
    <citation type="submission" date="2024-02" db="EMBL/GenBank/DDBJ databases">
        <authorList>
            <person name="Chen Y."/>
            <person name="Shah S."/>
            <person name="Dougan E. K."/>
            <person name="Thang M."/>
            <person name="Chan C."/>
        </authorList>
    </citation>
    <scope>NUCLEOTIDE SEQUENCE [LARGE SCALE GENOMIC DNA]</scope>
</reference>
<protein>
    <submittedName>
        <fullName evidence="3">Uncharacterized protein</fullName>
    </submittedName>
</protein>
<feature type="region of interest" description="Disordered" evidence="2">
    <location>
        <begin position="127"/>
        <end position="163"/>
    </location>
</feature>
<feature type="region of interest" description="Disordered" evidence="2">
    <location>
        <begin position="11"/>
        <end position="41"/>
    </location>
</feature>
<accession>A0ABP0RIP3</accession>
<proteinExistence type="predicted"/>
<dbReference type="EMBL" id="CAXAMN010026028">
    <property type="protein sequence ID" value="CAK9100119.1"/>
    <property type="molecule type" value="Genomic_DNA"/>
</dbReference>
<evidence type="ECO:0000313" key="3">
    <source>
        <dbReference type="EMBL" id="CAK9100119.1"/>
    </source>
</evidence>
<organism evidence="3 4">
    <name type="scientific">Durusdinium trenchii</name>
    <dbReference type="NCBI Taxonomy" id="1381693"/>
    <lineage>
        <taxon>Eukaryota</taxon>
        <taxon>Sar</taxon>
        <taxon>Alveolata</taxon>
        <taxon>Dinophyceae</taxon>
        <taxon>Suessiales</taxon>
        <taxon>Symbiodiniaceae</taxon>
        <taxon>Durusdinium</taxon>
    </lineage>
</organism>
<gene>
    <name evidence="3" type="ORF">CCMP2556_LOCUS47347</name>
</gene>
<evidence type="ECO:0000313" key="4">
    <source>
        <dbReference type="Proteomes" id="UP001642484"/>
    </source>
</evidence>
<sequence>MHIVPRLRQICNGRGMSPKPAREQLGGKEPLQPAEEPTTLASSMQPIFEGGTGLRALSAEDKARIGKLIKVLAKERRDKEELREQLGHQACRVQDLEREREVSQKKEAELVARVARSLDLLRTYQLEASGRRPGQGDQMFMDSEDDSKDQAVRTSPELPPLPQLGFLKPQVLQGSNLLGTFCRVRSFAATSPLCSYNSLMLGALVVQVAESEGPPCNALQTADPLPSEAVHSARQPANPQLVFALKPPQLSLLQRYLSIQDGEAVQQDAKSPRQLQVRAERSHASSANAAVQTAVVNSFKKRSEARSLSPPTAPVKDSLQSSSCRRLQASPGYASKVGEPQRLRLGRWTRTQPQAEPLTPPQRARRSFSKTRSMSSERLTRTFDVPSEPLLGSPLPTASSARQIRNSRGPLESLIHWPLRLDSYYAPHMFDVIDSLESSGGGETSSAPPSISEELRRLQQELVSIEKKVSQGPTAGSVRGRVVKEQARGEPFDPDWRPLETLHNISFNCLGETPGLADSPLEESQELSEIDDVLQLLRHVKPT</sequence>
<evidence type="ECO:0000256" key="1">
    <source>
        <dbReference type="SAM" id="Coils"/>
    </source>
</evidence>
<feature type="region of interest" description="Disordered" evidence="2">
    <location>
        <begin position="302"/>
        <end position="379"/>
    </location>
</feature>
<comment type="caution">
    <text evidence="3">The sequence shown here is derived from an EMBL/GenBank/DDBJ whole genome shotgun (WGS) entry which is preliminary data.</text>
</comment>
<feature type="coiled-coil region" evidence="1">
    <location>
        <begin position="65"/>
        <end position="113"/>
    </location>
</feature>
<dbReference type="Proteomes" id="UP001642484">
    <property type="component" value="Unassembled WGS sequence"/>
</dbReference>
<keyword evidence="1" id="KW-0175">Coiled coil</keyword>
<keyword evidence="4" id="KW-1185">Reference proteome</keyword>
<evidence type="ECO:0000256" key="2">
    <source>
        <dbReference type="SAM" id="MobiDB-lite"/>
    </source>
</evidence>